<dbReference type="PIRSF" id="PIRSF000350">
    <property type="entry name" value="Mercury_reductase_MerA"/>
    <property type="match status" value="1"/>
</dbReference>
<evidence type="ECO:0000256" key="8">
    <source>
        <dbReference type="ARBA" id="ARBA00023002"/>
    </source>
</evidence>
<dbReference type="FunFam" id="3.30.390.30:FF:000001">
    <property type="entry name" value="Dihydrolipoyl dehydrogenase"/>
    <property type="match status" value="1"/>
</dbReference>
<feature type="binding site" evidence="14">
    <location>
        <begin position="309"/>
        <end position="312"/>
    </location>
    <ligand>
        <name>FAD</name>
        <dbReference type="ChEBI" id="CHEBI:57692"/>
    </ligand>
</feature>
<dbReference type="GO" id="GO:0005737">
    <property type="term" value="C:cytoplasm"/>
    <property type="evidence" value="ECO:0007669"/>
    <property type="project" value="UniProtKB-SubCell"/>
</dbReference>
<comment type="similarity">
    <text evidence="2 16">Belongs to the class-I pyridine nucleotide-disulfide oxidoreductase family.</text>
</comment>
<evidence type="ECO:0000256" key="7">
    <source>
        <dbReference type="ARBA" id="ARBA00022827"/>
    </source>
</evidence>
<dbReference type="PANTHER" id="PTHR22912:SF217">
    <property type="entry name" value="DIHYDROLIPOYL DEHYDROGENASE"/>
    <property type="match status" value="1"/>
</dbReference>
<sequence>MQKQVVVIGGGPGGYVAAIRAAQLGARVTVIEQERLGGTCLNIGCIPTKALLHTAELYRTMQKSKALGLQMDNLRIDWPALQNRKNNLVNRLVKGVDSLLKANGIVVMTAKAALSPERTLVADGQAVPADIIILATGSEPVKLAFPGADLPGVIDSTEALNLPAVPKSLIIIGGGVIGVEFAALFSSLGAQVTVVEAQSQILPGTDSELAGRLRQELTRQGVKFYTETRLEAAEAGEQGYRAKVVTGDKVETIDGEYLLVAVGRKPRTEGIGLKEAGINLECGRIMVDRHFATNLPAVYAVGDCNGQLMLAHAASAQGIAAVEHALGEQAEYCGASIPSCIYTTPEAASVGYTEEALQKQGVAYIAGRFALIANGKALIEDGQSGFVKILAQESSGKVVGVHMLGPGATEMIAEGALAIRMGAAINDLITTIHAHPTISEAVGEAALAAKHLAIHLPPQQKASD</sequence>
<dbReference type="PROSITE" id="PS00076">
    <property type="entry name" value="PYRIDINE_REDOX_1"/>
    <property type="match status" value="1"/>
</dbReference>
<feature type="binding site" evidence="14">
    <location>
        <begin position="136"/>
        <end position="138"/>
    </location>
    <ligand>
        <name>FAD</name>
        <dbReference type="ChEBI" id="CHEBI:57692"/>
    </ligand>
</feature>
<dbReference type="GO" id="GO:0050660">
    <property type="term" value="F:flavin adenine dinucleotide binding"/>
    <property type="evidence" value="ECO:0007669"/>
    <property type="project" value="InterPro"/>
</dbReference>
<evidence type="ECO:0000256" key="16">
    <source>
        <dbReference type="RuleBase" id="RU003692"/>
    </source>
</evidence>
<evidence type="ECO:0000259" key="17">
    <source>
        <dbReference type="Pfam" id="PF02852"/>
    </source>
</evidence>
<evidence type="ECO:0000313" key="20">
    <source>
        <dbReference type="Proteomes" id="UP000295063"/>
    </source>
</evidence>
<keyword evidence="14" id="KW-0547">Nucleotide-binding</keyword>
<evidence type="ECO:0000256" key="5">
    <source>
        <dbReference type="ARBA" id="ARBA00022490"/>
    </source>
</evidence>
<keyword evidence="20" id="KW-1185">Reference proteome</keyword>
<evidence type="ECO:0000256" key="15">
    <source>
        <dbReference type="PIRSR" id="PIRSR000350-4"/>
    </source>
</evidence>
<dbReference type="Pfam" id="PF07992">
    <property type="entry name" value="Pyr_redox_2"/>
    <property type="match status" value="1"/>
</dbReference>
<keyword evidence="8 16" id="KW-0560">Oxidoreductase</keyword>
<feature type="active site" description="Proton acceptor" evidence="13">
    <location>
        <position position="435"/>
    </location>
</feature>
<keyword evidence="7 14" id="KW-0274">FAD</keyword>
<dbReference type="InterPro" id="IPR016156">
    <property type="entry name" value="FAD/NAD-linked_Rdtase_dimer_sf"/>
</dbReference>
<dbReference type="PANTHER" id="PTHR22912">
    <property type="entry name" value="DISULFIDE OXIDOREDUCTASE"/>
    <property type="match status" value="1"/>
</dbReference>
<dbReference type="SUPFAM" id="SSF55424">
    <property type="entry name" value="FAD/NAD-linked reductases, dimerisation (C-terminal) domain"/>
    <property type="match status" value="1"/>
</dbReference>
<proteinExistence type="inferred from homology"/>
<evidence type="ECO:0000256" key="14">
    <source>
        <dbReference type="PIRSR" id="PIRSR000350-3"/>
    </source>
</evidence>
<dbReference type="NCBIfam" id="TIGR01350">
    <property type="entry name" value="lipoamide_DH"/>
    <property type="match status" value="1"/>
</dbReference>
<evidence type="ECO:0000256" key="11">
    <source>
        <dbReference type="ARBA" id="ARBA00023284"/>
    </source>
</evidence>
<keyword evidence="10" id="KW-1015">Disulfide bond</keyword>
<dbReference type="SUPFAM" id="SSF51905">
    <property type="entry name" value="FAD/NAD(P)-binding domain"/>
    <property type="match status" value="1"/>
</dbReference>
<comment type="subcellular location">
    <subcellularLocation>
        <location evidence="1">Cytoplasm</location>
    </subcellularLocation>
</comment>
<evidence type="ECO:0000259" key="18">
    <source>
        <dbReference type="Pfam" id="PF07992"/>
    </source>
</evidence>
<evidence type="ECO:0000256" key="4">
    <source>
        <dbReference type="ARBA" id="ARBA00016961"/>
    </source>
</evidence>
<dbReference type="RefSeq" id="WP_132082467.1">
    <property type="nucleotide sequence ID" value="NZ_SLUI01000012.1"/>
</dbReference>
<gene>
    <name evidence="19" type="ORF">EV210_11219</name>
</gene>
<dbReference type="Gene3D" id="3.50.50.60">
    <property type="entry name" value="FAD/NAD(P)-binding domain"/>
    <property type="match status" value="2"/>
</dbReference>
<feature type="binding site" evidence="14">
    <location>
        <begin position="173"/>
        <end position="180"/>
    </location>
    <ligand>
        <name>NAD(+)</name>
        <dbReference type="ChEBI" id="CHEBI:57540"/>
    </ligand>
</feature>
<evidence type="ECO:0000256" key="2">
    <source>
        <dbReference type="ARBA" id="ARBA00007532"/>
    </source>
</evidence>
<reference evidence="19 20" key="1">
    <citation type="submission" date="2019-03" db="EMBL/GenBank/DDBJ databases">
        <title>Genomic Encyclopedia of Type Strains, Phase IV (KMG-IV): sequencing the most valuable type-strain genomes for metagenomic binning, comparative biology and taxonomic classification.</title>
        <authorList>
            <person name="Goeker M."/>
        </authorList>
    </citation>
    <scope>NUCLEOTIDE SEQUENCE [LARGE SCALE GENOMIC DNA]</scope>
    <source>
        <strain evidence="19 20">DSM 15969</strain>
    </source>
</reference>
<dbReference type="GO" id="GO:0004148">
    <property type="term" value="F:dihydrolipoyl dehydrogenase (NADH) activity"/>
    <property type="evidence" value="ECO:0007669"/>
    <property type="project" value="UniProtKB-EC"/>
</dbReference>
<comment type="miscellaneous">
    <text evidence="16">The active site is a redox-active disulfide bond.</text>
</comment>
<evidence type="ECO:0000313" key="19">
    <source>
        <dbReference type="EMBL" id="TCL35361.1"/>
    </source>
</evidence>
<dbReference type="AlphaFoldDB" id="A0A4R1PVG7"/>
<feature type="binding site" evidence="14">
    <location>
        <position position="303"/>
    </location>
    <ligand>
        <name>FAD</name>
        <dbReference type="ChEBI" id="CHEBI:57692"/>
    </ligand>
</feature>
<keyword evidence="6 16" id="KW-0285">Flavoprotein</keyword>
<evidence type="ECO:0000256" key="12">
    <source>
        <dbReference type="ARBA" id="ARBA00049187"/>
    </source>
</evidence>
<dbReference type="InterPro" id="IPR006258">
    <property type="entry name" value="Lipoamide_DH"/>
</dbReference>
<dbReference type="EMBL" id="SLUI01000012">
    <property type="protein sequence ID" value="TCL35361.1"/>
    <property type="molecule type" value="Genomic_DNA"/>
</dbReference>
<feature type="binding site" evidence="14">
    <location>
        <position position="49"/>
    </location>
    <ligand>
        <name>FAD</name>
        <dbReference type="ChEBI" id="CHEBI:57692"/>
    </ligand>
</feature>
<dbReference type="Proteomes" id="UP000295063">
    <property type="component" value="Unassembled WGS sequence"/>
</dbReference>
<dbReference type="Pfam" id="PF02852">
    <property type="entry name" value="Pyr_redox_dim"/>
    <property type="match status" value="1"/>
</dbReference>
<feature type="binding site" evidence="14">
    <location>
        <position position="263"/>
    </location>
    <ligand>
        <name>NAD(+)</name>
        <dbReference type="ChEBI" id="CHEBI:57540"/>
    </ligand>
</feature>
<keyword evidence="11 16" id="KW-0676">Redox-active center</keyword>
<dbReference type="PRINTS" id="PR00368">
    <property type="entry name" value="FADPNR"/>
</dbReference>
<dbReference type="InterPro" id="IPR036188">
    <property type="entry name" value="FAD/NAD-bd_sf"/>
</dbReference>
<dbReference type="InterPro" id="IPR050151">
    <property type="entry name" value="Class-I_Pyr_Nuc-Dis_Oxidored"/>
</dbReference>
<dbReference type="Gene3D" id="3.30.390.30">
    <property type="match status" value="1"/>
</dbReference>
<evidence type="ECO:0000256" key="10">
    <source>
        <dbReference type="ARBA" id="ARBA00023157"/>
    </source>
</evidence>
<dbReference type="PRINTS" id="PR00411">
    <property type="entry name" value="PNDRDTASEI"/>
</dbReference>
<name>A0A4R1PVG7_9FIRM</name>
<accession>A0A4R1PVG7</accession>
<evidence type="ECO:0000256" key="6">
    <source>
        <dbReference type="ARBA" id="ARBA00022630"/>
    </source>
</evidence>
<feature type="domain" description="Pyridine nucleotide-disulphide oxidoreductase dimerisation" evidence="17">
    <location>
        <begin position="337"/>
        <end position="446"/>
    </location>
</feature>
<comment type="catalytic activity">
    <reaction evidence="12 16">
        <text>N(6)-[(R)-dihydrolipoyl]-L-lysyl-[protein] + NAD(+) = N(6)-[(R)-lipoyl]-L-lysyl-[protein] + NADH + H(+)</text>
        <dbReference type="Rhea" id="RHEA:15045"/>
        <dbReference type="Rhea" id="RHEA-COMP:10474"/>
        <dbReference type="Rhea" id="RHEA-COMP:10475"/>
        <dbReference type="ChEBI" id="CHEBI:15378"/>
        <dbReference type="ChEBI" id="CHEBI:57540"/>
        <dbReference type="ChEBI" id="CHEBI:57945"/>
        <dbReference type="ChEBI" id="CHEBI:83099"/>
        <dbReference type="ChEBI" id="CHEBI:83100"/>
        <dbReference type="EC" id="1.8.1.4"/>
    </reaction>
</comment>
<comment type="caution">
    <text evidence="19">The sequence shown here is derived from an EMBL/GenBank/DDBJ whole genome shotgun (WGS) entry which is preliminary data.</text>
</comment>
<dbReference type="InterPro" id="IPR001100">
    <property type="entry name" value="Pyr_nuc-diS_OxRdtase"/>
</dbReference>
<keyword evidence="5" id="KW-0963">Cytoplasm</keyword>
<dbReference type="InterPro" id="IPR023753">
    <property type="entry name" value="FAD/NAD-binding_dom"/>
</dbReference>
<dbReference type="InterPro" id="IPR012999">
    <property type="entry name" value="Pyr_OxRdtase_I_AS"/>
</dbReference>
<keyword evidence="9 14" id="KW-0520">NAD</keyword>
<evidence type="ECO:0000256" key="3">
    <source>
        <dbReference type="ARBA" id="ARBA00012608"/>
    </source>
</evidence>
<feature type="domain" description="FAD/NAD(P)-binding" evidence="18">
    <location>
        <begin position="3"/>
        <end position="318"/>
    </location>
</feature>
<dbReference type="GO" id="GO:0006103">
    <property type="term" value="P:2-oxoglutarate metabolic process"/>
    <property type="evidence" value="ECO:0007669"/>
    <property type="project" value="TreeGrafter"/>
</dbReference>
<evidence type="ECO:0000256" key="13">
    <source>
        <dbReference type="PIRSR" id="PIRSR000350-2"/>
    </source>
</evidence>
<feature type="disulfide bond" description="Redox-active" evidence="15">
    <location>
        <begin position="40"/>
        <end position="45"/>
    </location>
</feature>
<comment type="cofactor">
    <cofactor evidence="14 16">
        <name>FAD</name>
        <dbReference type="ChEBI" id="CHEBI:57692"/>
    </cofactor>
    <text evidence="14 16">Binds 1 FAD per subunit.</text>
</comment>
<dbReference type="OrthoDB" id="9800167at2"/>
<dbReference type="InterPro" id="IPR004099">
    <property type="entry name" value="Pyr_nucl-diS_OxRdtase_dimer"/>
</dbReference>
<feature type="binding site" evidence="14">
    <location>
        <position position="196"/>
    </location>
    <ligand>
        <name>NAD(+)</name>
        <dbReference type="ChEBI" id="CHEBI:57540"/>
    </ligand>
</feature>
<evidence type="ECO:0000256" key="9">
    <source>
        <dbReference type="ARBA" id="ARBA00023027"/>
    </source>
</evidence>
<evidence type="ECO:0000256" key="1">
    <source>
        <dbReference type="ARBA" id="ARBA00004496"/>
    </source>
</evidence>
<protein>
    <recommendedName>
        <fullName evidence="4 16">Dihydrolipoyl dehydrogenase</fullName>
        <ecNumber evidence="3 16">1.8.1.4</ecNumber>
    </recommendedName>
</protein>
<organism evidence="19 20">
    <name type="scientific">Anaerospora hongkongensis</name>
    <dbReference type="NCBI Taxonomy" id="244830"/>
    <lineage>
        <taxon>Bacteria</taxon>
        <taxon>Bacillati</taxon>
        <taxon>Bacillota</taxon>
        <taxon>Negativicutes</taxon>
        <taxon>Selenomonadales</taxon>
        <taxon>Sporomusaceae</taxon>
        <taxon>Anaerospora</taxon>
    </lineage>
</organism>
<dbReference type="EC" id="1.8.1.4" evidence="3 16"/>